<keyword evidence="2" id="KW-1133">Transmembrane helix</keyword>
<reference evidence="3 4" key="1">
    <citation type="submission" date="2020-08" db="EMBL/GenBank/DDBJ databases">
        <title>Genomic Encyclopedia of Type Strains, Phase III (KMG-III): the genomes of soil and plant-associated and newly described type strains.</title>
        <authorList>
            <person name="Whitman W."/>
        </authorList>
    </citation>
    <scope>NUCLEOTIDE SEQUENCE [LARGE SCALE GENOMIC DNA]</scope>
    <source>
        <strain evidence="3 4">CECT 8960</strain>
    </source>
</reference>
<comment type="caution">
    <text evidence="3">The sequence shown here is derived from an EMBL/GenBank/DDBJ whole genome shotgun (WGS) entry which is preliminary data.</text>
</comment>
<keyword evidence="2" id="KW-0472">Membrane</keyword>
<accession>A0A7W7Q0E0</accession>
<gene>
    <name evidence="3" type="ORF">FHR82_000862</name>
</gene>
<evidence type="ECO:0000256" key="2">
    <source>
        <dbReference type="SAM" id="Phobius"/>
    </source>
</evidence>
<evidence type="ECO:0000313" key="4">
    <source>
        <dbReference type="Proteomes" id="UP000520767"/>
    </source>
</evidence>
<feature type="compositionally biased region" description="Low complexity" evidence="1">
    <location>
        <begin position="36"/>
        <end position="49"/>
    </location>
</feature>
<sequence>MTESENRRYLLRAGAAIAVVGAVSIGAIGIAAASSGETTAAAQPTSAPAPDDDEHWRGPWGGPWRGGFGGGSGGFGDVLGADVDGILHGEVVLSKEGGGTQTVLVQKGAVTAVSATEVTVKSTDGFTTAYSVNDDTKVRADEDRIGSVAKDEEVLVVAPKSGDKHTATVLIDLTDVGWK</sequence>
<dbReference type="EMBL" id="JACHJQ010000001">
    <property type="protein sequence ID" value="MBB4904652.1"/>
    <property type="molecule type" value="Genomic_DNA"/>
</dbReference>
<evidence type="ECO:0000313" key="3">
    <source>
        <dbReference type="EMBL" id="MBB4904652.1"/>
    </source>
</evidence>
<proteinExistence type="predicted"/>
<dbReference type="PROSITE" id="PS51318">
    <property type="entry name" value="TAT"/>
    <property type="match status" value="1"/>
</dbReference>
<feature type="transmembrane region" description="Helical" evidence="2">
    <location>
        <begin position="9"/>
        <end position="33"/>
    </location>
</feature>
<feature type="region of interest" description="Disordered" evidence="1">
    <location>
        <begin position="36"/>
        <end position="55"/>
    </location>
</feature>
<keyword evidence="4" id="KW-1185">Reference proteome</keyword>
<organism evidence="3 4">
    <name type="scientific">Actinophytocola algeriensis</name>
    <dbReference type="NCBI Taxonomy" id="1768010"/>
    <lineage>
        <taxon>Bacteria</taxon>
        <taxon>Bacillati</taxon>
        <taxon>Actinomycetota</taxon>
        <taxon>Actinomycetes</taxon>
        <taxon>Pseudonocardiales</taxon>
        <taxon>Pseudonocardiaceae</taxon>
    </lineage>
</organism>
<dbReference type="Proteomes" id="UP000520767">
    <property type="component" value="Unassembled WGS sequence"/>
</dbReference>
<dbReference type="InterPro" id="IPR006311">
    <property type="entry name" value="TAT_signal"/>
</dbReference>
<dbReference type="AlphaFoldDB" id="A0A7W7Q0E0"/>
<name>A0A7W7Q0E0_9PSEU</name>
<keyword evidence="2" id="KW-0812">Transmembrane</keyword>
<protein>
    <submittedName>
        <fullName evidence="3">Nitrous oxide reductase</fullName>
    </submittedName>
</protein>
<evidence type="ECO:0000256" key="1">
    <source>
        <dbReference type="SAM" id="MobiDB-lite"/>
    </source>
</evidence>
<dbReference type="RefSeq" id="WP_184808874.1">
    <property type="nucleotide sequence ID" value="NZ_JACHJQ010000001.1"/>
</dbReference>